<comment type="caution">
    <text evidence="1">The sequence shown here is derived from an EMBL/GenBank/DDBJ whole genome shotgun (WGS) entry which is preliminary data.</text>
</comment>
<keyword evidence="2" id="KW-1185">Reference proteome</keyword>
<protein>
    <submittedName>
        <fullName evidence="1">43620_t:CDS:1</fullName>
    </submittedName>
</protein>
<dbReference type="EMBL" id="CAJVQB010002604">
    <property type="protein sequence ID" value="CAG8580881.1"/>
    <property type="molecule type" value="Genomic_DNA"/>
</dbReference>
<evidence type="ECO:0000313" key="1">
    <source>
        <dbReference type="EMBL" id="CAG8580881.1"/>
    </source>
</evidence>
<accession>A0ABN7UF15</accession>
<name>A0ABN7UF15_GIGMA</name>
<gene>
    <name evidence="1" type="ORF">GMARGA_LOCUS5939</name>
</gene>
<organism evidence="1 2">
    <name type="scientific">Gigaspora margarita</name>
    <dbReference type="NCBI Taxonomy" id="4874"/>
    <lineage>
        <taxon>Eukaryota</taxon>
        <taxon>Fungi</taxon>
        <taxon>Fungi incertae sedis</taxon>
        <taxon>Mucoromycota</taxon>
        <taxon>Glomeromycotina</taxon>
        <taxon>Glomeromycetes</taxon>
        <taxon>Diversisporales</taxon>
        <taxon>Gigasporaceae</taxon>
        <taxon>Gigaspora</taxon>
    </lineage>
</organism>
<reference evidence="1 2" key="1">
    <citation type="submission" date="2021-06" db="EMBL/GenBank/DDBJ databases">
        <authorList>
            <person name="Kallberg Y."/>
            <person name="Tangrot J."/>
            <person name="Rosling A."/>
        </authorList>
    </citation>
    <scope>NUCLEOTIDE SEQUENCE [LARGE SCALE GENOMIC DNA]</scope>
    <source>
        <strain evidence="1 2">120-4 pot B 10/14</strain>
    </source>
</reference>
<sequence length="42" mass="5051">MVLGRFFLEIVGRECQRDKYQVIDHARKYQEVNIKEIKVLGK</sequence>
<dbReference type="Proteomes" id="UP000789901">
    <property type="component" value="Unassembled WGS sequence"/>
</dbReference>
<proteinExistence type="predicted"/>
<evidence type="ECO:0000313" key="2">
    <source>
        <dbReference type="Proteomes" id="UP000789901"/>
    </source>
</evidence>